<evidence type="ECO:0000313" key="1">
    <source>
        <dbReference type="EMBL" id="TWS25379.1"/>
    </source>
</evidence>
<proteinExistence type="predicted"/>
<dbReference type="AlphaFoldDB" id="A0A5C5RQM0"/>
<dbReference type="OrthoDB" id="3788947at2"/>
<organism evidence="1 2">
    <name type="scientific">Tsukamurella sputi</name>
    <dbReference type="NCBI Taxonomy" id="2591848"/>
    <lineage>
        <taxon>Bacteria</taxon>
        <taxon>Bacillati</taxon>
        <taxon>Actinomycetota</taxon>
        <taxon>Actinomycetes</taxon>
        <taxon>Mycobacteriales</taxon>
        <taxon>Tsukamurellaceae</taxon>
        <taxon>Tsukamurella</taxon>
    </lineage>
</organism>
<protein>
    <submittedName>
        <fullName evidence="1">Uncharacterized protein</fullName>
    </submittedName>
</protein>
<dbReference type="Proteomes" id="UP000319792">
    <property type="component" value="Unassembled WGS sequence"/>
</dbReference>
<reference evidence="1 2" key="2">
    <citation type="submission" date="2019-08" db="EMBL/GenBank/DDBJ databases">
        <title>Tsukamurella conjunctivitidis sp. nov., Tsukamurella assacharolytica sp. nov. and Tsukamurella sputae sp. nov. isolated from patients with conjunctivitis, bacteraemia (lymphoma) and respiratory infection (sputum) in Hong Kong.</title>
        <authorList>
            <person name="Fok K.M.N."/>
            <person name="Fong J.Y.H."/>
        </authorList>
    </citation>
    <scope>NUCLEOTIDE SEQUENCE [LARGE SCALE GENOMIC DNA]</scope>
    <source>
        <strain evidence="1 2">HKU70</strain>
    </source>
</reference>
<dbReference type="EMBL" id="VIGV01000002">
    <property type="protein sequence ID" value="TWS25379.1"/>
    <property type="molecule type" value="Genomic_DNA"/>
</dbReference>
<reference evidence="1 2" key="1">
    <citation type="submission" date="2019-06" db="EMBL/GenBank/DDBJ databases">
        <authorList>
            <person name="Teng J.L.L."/>
            <person name="Lee H.H."/>
            <person name="Lau S.K.P."/>
            <person name="Woo P.C.Y."/>
        </authorList>
    </citation>
    <scope>NUCLEOTIDE SEQUENCE [LARGE SCALE GENOMIC DNA]</scope>
    <source>
        <strain evidence="1 2">HKU70</strain>
    </source>
</reference>
<evidence type="ECO:0000313" key="2">
    <source>
        <dbReference type="Proteomes" id="UP000319792"/>
    </source>
</evidence>
<name>A0A5C5RQM0_9ACTN</name>
<sequence>MNAAATVPSNELDALFDADLPCSRLVRGGDEHGPATWRIDSVKCISKRHVEYHHNVCDQCIKNMREWSSRPGEWVCPVCGEAFLTRSATWTERAL</sequence>
<dbReference type="RefSeq" id="WP_146433319.1">
    <property type="nucleotide sequence ID" value="NZ_VIGV01000002.1"/>
</dbReference>
<comment type="caution">
    <text evidence="1">The sequence shown here is derived from an EMBL/GenBank/DDBJ whole genome shotgun (WGS) entry which is preliminary data.</text>
</comment>
<keyword evidence="2" id="KW-1185">Reference proteome</keyword>
<accession>A0A5C5RQM0</accession>
<gene>
    <name evidence="1" type="ORF">FK268_09315</name>
</gene>